<feature type="compositionally biased region" description="Low complexity" evidence="1">
    <location>
        <begin position="134"/>
        <end position="150"/>
    </location>
</feature>
<evidence type="ECO:0000313" key="3">
    <source>
        <dbReference type="Proteomes" id="UP001165041"/>
    </source>
</evidence>
<dbReference type="RefSeq" id="WP_285740415.1">
    <property type="nucleotide sequence ID" value="NZ_BSSA01000040.1"/>
</dbReference>
<evidence type="ECO:0000256" key="1">
    <source>
        <dbReference type="SAM" id="MobiDB-lite"/>
    </source>
</evidence>
<comment type="caution">
    <text evidence="2">The sequence shown here is derived from an EMBL/GenBank/DDBJ whole genome shotgun (WGS) entry which is preliminary data.</text>
</comment>
<protein>
    <submittedName>
        <fullName evidence="2">Uncharacterized protein</fullName>
    </submittedName>
</protein>
<organism evidence="2 3">
    <name type="scientific">Kitasatospora phosalacinea</name>
    <dbReference type="NCBI Taxonomy" id="2065"/>
    <lineage>
        <taxon>Bacteria</taxon>
        <taxon>Bacillati</taxon>
        <taxon>Actinomycetota</taxon>
        <taxon>Actinomycetes</taxon>
        <taxon>Kitasatosporales</taxon>
        <taxon>Streptomycetaceae</taxon>
        <taxon>Kitasatospora</taxon>
    </lineage>
</organism>
<gene>
    <name evidence="2" type="ORF">Kpho02_71510</name>
</gene>
<name>A0A9W6V3X1_9ACTN</name>
<reference evidence="2" key="1">
    <citation type="submission" date="2023-02" db="EMBL/GenBank/DDBJ databases">
        <title>Kitasatospora phosalacinea NBRC 14627.</title>
        <authorList>
            <person name="Ichikawa N."/>
            <person name="Sato H."/>
            <person name="Tonouchi N."/>
        </authorList>
    </citation>
    <scope>NUCLEOTIDE SEQUENCE</scope>
    <source>
        <strain evidence="2">NBRC 14627</strain>
    </source>
</reference>
<dbReference type="EMBL" id="BSSA01000040">
    <property type="protein sequence ID" value="GLW74854.1"/>
    <property type="molecule type" value="Genomic_DNA"/>
</dbReference>
<evidence type="ECO:0000313" key="2">
    <source>
        <dbReference type="EMBL" id="GLW74854.1"/>
    </source>
</evidence>
<proteinExistence type="predicted"/>
<feature type="region of interest" description="Disordered" evidence="1">
    <location>
        <begin position="118"/>
        <end position="150"/>
    </location>
</feature>
<dbReference type="AlphaFoldDB" id="A0A9W6V3X1"/>
<dbReference type="Proteomes" id="UP001165041">
    <property type="component" value="Unassembled WGS sequence"/>
</dbReference>
<accession>A0A9W6V3X1</accession>
<sequence>MGVHGVAATGAREGRVDPLLADRVVEALLLVGLPVAHGGHGPGVHLLATEGAGDSGGFDADRWPVTLRWICSPRLEGAAAASDARSPWPRTRQVVADSMETALAELLPALGLHATRATADGPTLVGPGDHDAPARAAAGGSPAGGATAAAGAEADPSVGAAVRRGAALAGLPLARGPRTAGVAYAPCGPAADTADAAEAADGQATAVVDVTWQPSPHLPGTPLVATAVREAMHHAVGTALAVCGLRTSWHRPADSAPHLHVADH</sequence>